<evidence type="ECO:0000256" key="2">
    <source>
        <dbReference type="ARBA" id="ARBA00022630"/>
    </source>
</evidence>
<dbReference type="PANTHER" id="PTHR42973">
    <property type="entry name" value="BINDING OXIDOREDUCTASE, PUTATIVE (AFU_ORTHOLOGUE AFUA_1G17690)-RELATED"/>
    <property type="match status" value="1"/>
</dbReference>
<dbReference type="PANTHER" id="PTHR42973:SF53">
    <property type="entry name" value="FAD-BINDING PCMH-TYPE DOMAIN-CONTAINING PROTEIN-RELATED"/>
    <property type="match status" value="1"/>
</dbReference>
<protein>
    <recommendedName>
        <fullName evidence="5">FAD-binding PCMH-type domain-containing protein</fullName>
    </recommendedName>
</protein>
<dbReference type="InterPro" id="IPR036318">
    <property type="entry name" value="FAD-bd_PCMH-like_sf"/>
</dbReference>
<keyword evidence="7" id="KW-1185">Reference proteome</keyword>
<dbReference type="InterPro" id="IPR016166">
    <property type="entry name" value="FAD-bd_PCMH"/>
</dbReference>
<reference evidence="6 7" key="1">
    <citation type="submission" date="2023-01" db="EMBL/GenBank/DDBJ databases">
        <title>Analysis of 21 Apiospora genomes using comparative genomics revels a genus with tremendous synthesis potential of carbohydrate active enzymes and secondary metabolites.</title>
        <authorList>
            <person name="Sorensen T."/>
        </authorList>
    </citation>
    <scope>NUCLEOTIDE SEQUENCE [LARGE SCALE GENOMIC DNA]</scope>
    <source>
        <strain evidence="6 7">CBS 117206</strain>
    </source>
</reference>
<dbReference type="PROSITE" id="PS51387">
    <property type="entry name" value="FAD_PCMH"/>
    <property type="match status" value="1"/>
</dbReference>
<dbReference type="Proteomes" id="UP001392437">
    <property type="component" value="Unassembled WGS sequence"/>
</dbReference>
<dbReference type="GO" id="GO:0071949">
    <property type="term" value="F:FAD binding"/>
    <property type="evidence" value="ECO:0007669"/>
    <property type="project" value="InterPro"/>
</dbReference>
<gene>
    <name evidence="6" type="ORF">PG999_004953</name>
</gene>
<accession>A0AAW0R0W6</accession>
<dbReference type="GO" id="GO:0016491">
    <property type="term" value="F:oxidoreductase activity"/>
    <property type="evidence" value="ECO:0007669"/>
    <property type="project" value="UniProtKB-KW"/>
</dbReference>
<evidence type="ECO:0000259" key="5">
    <source>
        <dbReference type="PROSITE" id="PS51387"/>
    </source>
</evidence>
<keyword evidence="3" id="KW-0274">FAD</keyword>
<evidence type="ECO:0000313" key="6">
    <source>
        <dbReference type="EMBL" id="KAK8120833.1"/>
    </source>
</evidence>
<evidence type="ECO:0000256" key="4">
    <source>
        <dbReference type="ARBA" id="ARBA00023002"/>
    </source>
</evidence>
<dbReference type="InterPro" id="IPR050416">
    <property type="entry name" value="FAD-linked_Oxidoreductase"/>
</dbReference>
<dbReference type="Gene3D" id="3.30.465.10">
    <property type="match status" value="1"/>
</dbReference>
<comment type="similarity">
    <text evidence="1">Belongs to the oxygen-dependent FAD-linked oxidoreductase family.</text>
</comment>
<proteinExistence type="inferred from homology"/>
<keyword evidence="2" id="KW-0285">Flavoprotein</keyword>
<name>A0AAW0R0W6_9PEZI</name>
<dbReference type="InterPro" id="IPR016169">
    <property type="entry name" value="FAD-bd_PCMH_sub2"/>
</dbReference>
<evidence type="ECO:0000256" key="1">
    <source>
        <dbReference type="ARBA" id="ARBA00005466"/>
    </source>
</evidence>
<dbReference type="InterPro" id="IPR006094">
    <property type="entry name" value="Oxid_FAD_bind_N"/>
</dbReference>
<organism evidence="6 7">
    <name type="scientific">Apiospora kogelbergensis</name>
    <dbReference type="NCBI Taxonomy" id="1337665"/>
    <lineage>
        <taxon>Eukaryota</taxon>
        <taxon>Fungi</taxon>
        <taxon>Dikarya</taxon>
        <taxon>Ascomycota</taxon>
        <taxon>Pezizomycotina</taxon>
        <taxon>Sordariomycetes</taxon>
        <taxon>Xylariomycetidae</taxon>
        <taxon>Amphisphaeriales</taxon>
        <taxon>Apiosporaceae</taxon>
        <taxon>Apiospora</taxon>
    </lineage>
</organism>
<feature type="domain" description="FAD-binding PCMH-type" evidence="5">
    <location>
        <begin position="37"/>
        <end position="208"/>
    </location>
</feature>
<comment type="caution">
    <text evidence="6">The sequence shown here is derived from an EMBL/GenBank/DDBJ whole genome shotgun (WGS) entry which is preliminary data.</text>
</comment>
<dbReference type="Pfam" id="PF01565">
    <property type="entry name" value="FAD_binding_4"/>
    <property type="match status" value="1"/>
</dbReference>
<dbReference type="SUPFAM" id="SSF56176">
    <property type="entry name" value="FAD-binding/transporter-associated domain-like"/>
    <property type="match status" value="1"/>
</dbReference>
<keyword evidence="4" id="KW-0560">Oxidoreductase</keyword>
<sequence>MAENCNALQDSSLRDRVFLPNGAPYTERLETYWSVSAALEPWCMVMPATADEASLVIRVLTKNECPFGIRGGGHGADAYSNGIDAGVTIDFGFMNATTYDADRKIVSIQPGTHWQPVYETLSPLGVTVTGGRGGTVGASGFISGGGNSFHSASHGFAADNVQNFELVLGNGSLINANANENPDLWQAMKGGSGNFGLITRYDMYAIEFPDPSSTDIWGGLIIHDVAVQDDVIDCYVDFAENSGKDQNSTSIVFWGYIPALGGMVLNVALENTINAVSPPAFDCYLKTTGVISKSLRSAPMAEITLELGSGQPAGFRNIWYTGAYGNDARIIKFAVDKHASMVAELQKVMSADSGFNTLCMFQPISPNMVQHGIDRGGNIMGLEDHVFKAADGSSKTGVMFLATFAVKGVENEKKAAPLVQDWQDSIDAFADSLDLNWNWRYLNYANQKQNVLASFGEKAIAKMRAASAKYDPDQVFQKLRKTGHRIPM</sequence>
<dbReference type="AlphaFoldDB" id="A0AAW0R0W6"/>
<evidence type="ECO:0000313" key="7">
    <source>
        <dbReference type="Proteomes" id="UP001392437"/>
    </source>
</evidence>
<evidence type="ECO:0000256" key="3">
    <source>
        <dbReference type="ARBA" id="ARBA00022827"/>
    </source>
</evidence>
<dbReference type="EMBL" id="JAQQWP010000004">
    <property type="protein sequence ID" value="KAK8120833.1"/>
    <property type="molecule type" value="Genomic_DNA"/>
</dbReference>